<dbReference type="SUPFAM" id="SSF81383">
    <property type="entry name" value="F-box domain"/>
    <property type="match status" value="1"/>
</dbReference>
<reference evidence="2 3" key="1">
    <citation type="journal article" date="2018" name="New Phytol.">
        <title>Phylogenomics of Endogonaceae and evolution of mycorrhizas within Mucoromycota.</title>
        <authorList>
            <person name="Chang Y."/>
            <person name="Desiro A."/>
            <person name="Na H."/>
            <person name="Sandor L."/>
            <person name="Lipzen A."/>
            <person name="Clum A."/>
            <person name="Barry K."/>
            <person name="Grigoriev I.V."/>
            <person name="Martin F.M."/>
            <person name="Stajich J.E."/>
            <person name="Smith M.E."/>
            <person name="Bonito G."/>
            <person name="Spatafora J.W."/>
        </authorList>
    </citation>
    <scope>NUCLEOTIDE SEQUENCE [LARGE SCALE GENOMIC DNA]</scope>
    <source>
        <strain evidence="2 3">GMNB39</strain>
    </source>
</reference>
<comment type="caution">
    <text evidence="2">The sequence shown here is derived from an EMBL/GenBank/DDBJ whole genome shotgun (WGS) entry which is preliminary data.</text>
</comment>
<evidence type="ECO:0000313" key="2">
    <source>
        <dbReference type="EMBL" id="RUP44068.1"/>
    </source>
</evidence>
<accession>A0A433CZR9</accession>
<feature type="domain" description="F-box" evidence="1">
    <location>
        <begin position="3"/>
        <end position="49"/>
    </location>
</feature>
<keyword evidence="3" id="KW-1185">Reference proteome</keyword>
<evidence type="ECO:0000313" key="3">
    <source>
        <dbReference type="Proteomes" id="UP000268093"/>
    </source>
</evidence>
<dbReference type="AlphaFoldDB" id="A0A433CZR9"/>
<name>A0A433CZR9_9FUNG</name>
<dbReference type="OrthoDB" id="61110at2759"/>
<dbReference type="Gene3D" id="1.20.1280.50">
    <property type="match status" value="1"/>
</dbReference>
<dbReference type="EMBL" id="RBNI01009682">
    <property type="protein sequence ID" value="RUP44068.1"/>
    <property type="molecule type" value="Genomic_DNA"/>
</dbReference>
<protein>
    <recommendedName>
        <fullName evidence="1">F-box domain-containing protein</fullName>
    </recommendedName>
</protein>
<proteinExistence type="predicted"/>
<evidence type="ECO:0000259" key="1">
    <source>
        <dbReference type="Pfam" id="PF12937"/>
    </source>
</evidence>
<dbReference type="InterPro" id="IPR036047">
    <property type="entry name" value="F-box-like_dom_sf"/>
</dbReference>
<dbReference type="Pfam" id="PF12937">
    <property type="entry name" value="F-box-like"/>
    <property type="match status" value="1"/>
</dbReference>
<organism evidence="2 3">
    <name type="scientific">Jimgerdemannia flammicorona</name>
    <dbReference type="NCBI Taxonomy" id="994334"/>
    <lineage>
        <taxon>Eukaryota</taxon>
        <taxon>Fungi</taxon>
        <taxon>Fungi incertae sedis</taxon>
        <taxon>Mucoromycota</taxon>
        <taxon>Mucoromycotina</taxon>
        <taxon>Endogonomycetes</taxon>
        <taxon>Endogonales</taxon>
        <taxon>Endogonaceae</taxon>
        <taxon>Jimgerdemannia</taxon>
    </lineage>
</organism>
<dbReference type="InterPro" id="IPR001810">
    <property type="entry name" value="F-box_dom"/>
</dbReference>
<gene>
    <name evidence="2" type="ORF">BC936DRAFT_149981</name>
</gene>
<dbReference type="Proteomes" id="UP000268093">
    <property type="component" value="Unassembled WGS sequence"/>
</dbReference>
<sequence>MSLSDIPVAIFLEILLPQLAVADILAIAAASRFFYRVANDEVLWQILTLRDYKLIFPQAAWVGEHFIRSSGTP</sequence>